<keyword evidence="3" id="KW-1185">Reference proteome</keyword>
<evidence type="ECO:0000313" key="1">
    <source>
        <dbReference type="EMBL" id="WMV21605.1"/>
    </source>
</evidence>
<evidence type="ECO:0000313" key="3">
    <source>
        <dbReference type="Proteomes" id="UP001234989"/>
    </source>
</evidence>
<dbReference type="Proteomes" id="UP001234989">
    <property type="component" value="Chromosome 3"/>
</dbReference>
<reference evidence="1" key="1">
    <citation type="submission" date="2023-08" db="EMBL/GenBank/DDBJ databases">
        <title>A de novo genome assembly of Solanum verrucosum Schlechtendal, a Mexican diploid species geographically isolated from the other diploid A-genome species in potato relatives.</title>
        <authorList>
            <person name="Hosaka K."/>
        </authorList>
    </citation>
    <scope>NUCLEOTIDE SEQUENCE</scope>
    <source>
        <tissue evidence="1">Young leaves</tissue>
    </source>
</reference>
<gene>
    <name evidence="1" type="ORF">MTR67_014990</name>
    <name evidence="2" type="ORF">MTR67_053737</name>
</gene>
<dbReference type="AlphaFoldDB" id="A0AAF0QG22"/>
<dbReference type="EMBL" id="CP133623">
    <property type="protein sequence ID" value="WMV60352.1"/>
    <property type="molecule type" value="Genomic_DNA"/>
</dbReference>
<proteinExistence type="predicted"/>
<organism evidence="1 3">
    <name type="scientific">Solanum verrucosum</name>
    <dbReference type="NCBI Taxonomy" id="315347"/>
    <lineage>
        <taxon>Eukaryota</taxon>
        <taxon>Viridiplantae</taxon>
        <taxon>Streptophyta</taxon>
        <taxon>Embryophyta</taxon>
        <taxon>Tracheophyta</taxon>
        <taxon>Spermatophyta</taxon>
        <taxon>Magnoliopsida</taxon>
        <taxon>eudicotyledons</taxon>
        <taxon>Gunneridae</taxon>
        <taxon>Pentapetalae</taxon>
        <taxon>asterids</taxon>
        <taxon>lamiids</taxon>
        <taxon>Solanales</taxon>
        <taxon>Solanaceae</taxon>
        <taxon>Solanoideae</taxon>
        <taxon>Solaneae</taxon>
        <taxon>Solanum</taxon>
    </lineage>
</organism>
<evidence type="ECO:0000313" key="2">
    <source>
        <dbReference type="EMBL" id="WMV60352.1"/>
    </source>
</evidence>
<name>A0AAF0QG22_SOLVR</name>
<dbReference type="Proteomes" id="UP001234989">
    <property type="component" value="Chromosome 12"/>
</dbReference>
<protein>
    <submittedName>
        <fullName evidence="1">Uncharacterized protein</fullName>
    </submittedName>
</protein>
<accession>A0AAF0QG22</accession>
<dbReference type="EMBL" id="CP133614">
    <property type="protein sequence ID" value="WMV21605.1"/>
    <property type="molecule type" value="Genomic_DNA"/>
</dbReference>
<sequence>MSNQNSHFNLQVQNQNKLIMYLVFLIIHSLEKQLLTVQEWRI</sequence>